<dbReference type="AlphaFoldDB" id="A0A4D7CVD8"/>
<dbReference type="EMBL" id="CP039712">
    <property type="protein sequence ID" value="QCI87361.1"/>
    <property type="molecule type" value="Genomic_DNA"/>
</dbReference>
<evidence type="ECO:0000313" key="5">
    <source>
        <dbReference type="Proteomes" id="UP000298615"/>
    </source>
</evidence>
<dbReference type="KEGG" id="vao:FA707_06960"/>
<gene>
    <name evidence="3" type="ORF">FA707_04595</name>
    <name evidence="4" type="ORF">FA707_06960</name>
</gene>
<dbReference type="OrthoDB" id="2339326at2"/>
<evidence type="ECO:0000313" key="4">
    <source>
        <dbReference type="EMBL" id="QCI87384.1"/>
    </source>
</evidence>
<feature type="domain" description="WxL" evidence="2">
    <location>
        <begin position="18"/>
        <end position="247"/>
    </location>
</feature>
<reference evidence="4 5" key="1">
    <citation type="submission" date="2019-04" db="EMBL/GenBank/DDBJ databases">
        <title>Vagococcus sp. nov., isolated from faeces of yaks (Bos grunniens).</title>
        <authorList>
            <person name="Ge Y."/>
        </authorList>
    </citation>
    <scope>NUCLEOTIDE SEQUENCE [LARGE SCALE GENOMIC DNA]</scope>
    <source>
        <strain evidence="4 5">MN-17</strain>
    </source>
</reference>
<keyword evidence="5" id="KW-1185">Reference proteome</keyword>
<evidence type="ECO:0000259" key="2">
    <source>
        <dbReference type="Pfam" id="PF13731"/>
    </source>
</evidence>
<accession>A0A4D7CVD8</accession>
<dbReference type="Proteomes" id="UP000298615">
    <property type="component" value="Chromosome"/>
</dbReference>
<protein>
    <submittedName>
        <fullName evidence="4">WxL domain-containing protein</fullName>
    </submittedName>
</protein>
<sequence length="249" mass="27713">MLIIFSFVLFESLEVNAEESTYSKTGEIEFIPGDSVRPPIDPVDPDPDQPVDPWDPTSPDGKPAPGTQGPLSIDYASSFDFGTNEIDNKDRIYYANPQYYFDTQVGEINKKIFTPNYVQVSDMRGTNTGWRLTVKQLYQFRNDETKNSELIGAQVKLNDSEAISYIEQTDQTPLSGDVSIVPGESFVVMQANKGAGAQTWINRWSKVETIPSGEVKNTSVQLFIPGSTPKDAVTYKTEFIWTLSDSPAN</sequence>
<dbReference type="EMBL" id="CP039712">
    <property type="protein sequence ID" value="QCI87384.1"/>
    <property type="molecule type" value="Genomic_DNA"/>
</dbReference>
<dbReference type="KEGG" id="vao:FA707_04595"/>
<dbReference type="InterPro" id="IPR027994">
    <property type="entry name" value="WxL_dom"/>
</dbReference>
<proteinExistence type="predicted"/>
<evidence type="ECO:0000313" key="3">
    <source>
        <dbReference type="EMBL" id="QCI87361.1"/>
    </source>
</evidence>
<feature type="region of interest" description="Disordered" evidence="1">
    <location>
        <begin position="29"/>
        <end position="69"/>
    </location>
</feature>
<organism evidence="4 5">
    <name type="scientific">Vagococcus zengguangii</name>
    <dbReference type="NCBI Taxonomy" id="2571750"/>
    <lineage>
        <taxon>Bacteria</taxon>
        <taxon>Bacillati</taxon>
        <taxon>Bacillota</taxon>
        <taxon>Bacilli</taxon>
        <taxon>Lactobacillales</taxon>
        <taxon>Enterococcaceae</taxon>
        <taxon>Vagococcus</taxon>
    </lineage>
</organism>
<name>A0A4D7CVD8_9ENTE</name>
<evidence type="ECO:0000256" key="1">
    <source>
        <dbReference type="SAM" id="MobiDB-lite"/>
    </source>
</evidence>
<dbReference type="Pfam" id="PF13731">
    <property type="entry name" value="WxL"/>
    <property type="match status" value="1"/>
</dbReference>